<protein>
    <submittedName>
        <fullName evidence="2">Uncharacterized protein</fullName>
    </submittedName>
</protein>
<comment type="caution">
    <text evidence="2">The sequence shown here is derived from an EMBL/GenBank/DDBJ whole genome shotgun (WGS) entry which is preliminary data.</text>
</comment>
<feature type="chain" id="PRO_5023063026" evidence="1">
    <location>
        <begin position="26"/>
        <end position="267"/>
    </location>
</feature>
<reference evidence="2 3" key="2">
    <citation type="submission" date="2019-06" db="EMBL/GenBank/DDBJ databases">
        <title>Martelella lutilitoris sp. nov., isolated from a tidal mudflat.</title>
        <authorList>
            <person name="Kim Y.-J."/>
        </authorList>
    </citation>
    <scope>NUCLEOTIDE SEQUENCE [LARGE SCALE GENOMIC DNA]</scope>
    <source>
        <strain evidence="2 3">GH2-6</strain>
    </source>
</reference>
<dbReference type="RefSeq" id="WP_138748274.1">
    <property type="nucleotide sequence ID" value="NZ_VCLB01000005.1"/>
</dbReference>
<accession>A0A5C4JT46</accession>
<dbReference type="OrthoDB" id="7916226at2"/>
<keyword evidence="3" id="KW-1185">Reference proteome</keyword>
<gene>
    <name evidence="2" type="ORF">FF124_09550</name>
</gene>
<dbReference type="AlphaFoldDB" id="A0A5C4JT46"/>
<proteinExistence type="predicted"/>
<organism evidence="2 3">
    <name type="scientific">Martelella lutilitoris</name>
    <dbReference type="NCBI Taxonomy" id="2583532"/>
    <lineage>
        <taxon>Bacteria</taxon>
        <taxon>Pseudomonadati</taxon>
        <taxon>Pseudomonadota</taxon>
        <taxon>Alphaproteobacteria</taxon>
        <taxon>Hyphomicrobiales</taxon>
        <taxon>Aurantimonadaceae</taxon>
        <taxon>Martelella</taxon>
    </lineage>
</organism>
<feature type="signal peptide" evidence="1">
    <location>
        <begin position="1"/>
        <end position="25"/>
    </location>
</feature>
<keyword evidence="1" id="KW-0732">Signal</keyword>
<name>A0A5C4JT46_9HYPH</name>
<evidence type="ECO:0000313" key="2">
    <source>
        <dbReference type="EMBL" id="TNB47829.1"/>
    </source>
</evidence>
<evidence type="ECO:0000313" key="3">
    <source>
        <dbReference type="Proteomes" id="UP000307874"/>
    </source>
</evidence>
<dbReference type="EMBL" id="VCLB01000005">
    <property type="protein sequence ID" value="TNB47829.1"/>
    <property type="molecule type" value="Genomic_DNA"/>
</dbReference>
<reference evidence="2 3" key="1">
    <citation type="submission" date="2019-05" db="EMBL/GenBank/DDBJ databases">
        <authorList>
            <person name="Lee S.D."/>
        </authorList>
    </citation>
    <scope>NUCLEOTIDE SEQUENCE [LARGE SCALE GENOMIC DNA]</scope>
    <source>
        <strain evidence="2 3">GH2-6</strain>
    </source>
</reference>
<dbReference type="Proteomes" id="UP000307874">
    <property type="component" value="Unassembled WGS sequence"/>
</dbReference>
<sequence length="267" mass="30010">MKSGVKRICTLAILTFGLITSRAYAADPDIWFQRHPQPPVWDLTPEEFEFLNPPGSHLDYTTPGCGDYLEKAFSVYLNRYPAYAGGNSDRDALFQRWKNYAEISEVSRLPFCLTAPYAYRLKKLAEAPESAITISYCGRYSGKDSTVDDSRALALIDEVERIARRGSVSAFSSFLQLDGNTKVVRLNPDVLYFLKQSLMNASPILRPDYLFDGAGNWANDAWNRPDLEQQLSPERRAFVDGAVLRNDLAAVLETTEPCGDTAWREAD</sequence>
<evidence type="ECO:0000256" key="1">
    <source>
        <dbReference type="SAM" id="SignalP"/>
    </source>
</evidence>